<dbReference type="Proteomes" id="UP000823631">
    <property type="component" value="Unassembled WGS sequence"/>
</dbReference>
<proteinExistence type="predicted"/>
<protein>
    <recommendedName>
        <fullName evidence="1">ExoI C-terminal domain-containing protein</fullName>
    </recommendedName>
</protein>
<organism evidence="2 3">
    <name type="scientific">Candidatus Avisuccinivibrio stercorigallinarum</name>
    <dbReference type="NCBI Taxonomy" id="2840704"/>
    <lineage>
        <taxon>Bacteria</taxon>
        <taxon>Pseudomonadati</taxon>
        <taxon>Pseudomonadota</taxon>
        <taxon>Gammaproteobacteria</taxon>
        <taxon>Aeromonadales</taxon>
        <taxon>Succinivibrionaceae</taxon>
        <taxon>Succinivibrionaceae incertae sedis</taxon>
        <taxon>Candidatus Avisuccinivibrio</taxon>
    </lineage>
</organism>
<evidence type="ECO:0000313" key="3">
    <source>
        <dbReference type="Proteomes" id="UP000823631"/>
    </source>
</evidence>
<reference evidence="2" key="1">
    <citation type="submission" date="2020-10" db="EMBL/GenBank/DDBJ databases">
        <authorList>
            <person name="Gilroy R."/>
        </authorList>
    </citation>
    <scope>NUCLEOTIDE SEQUENCE</scope>
    <source>
        <strain evidence="2">17213</strain>
    </source>
</reference>
<dbReference type="EMBL" id="JADINH010000100">
    <property type="protein sequence ID" value="MBO8415663.1"/>
    <property type="molecule type" value="Genomic_DNA"/>
</dbReference>
<name>A0A9D9DAU5_9GAMM</name>
<dbReference type="PROSITE" id="PS51785">
    <property type="entry name" value="EXOI_C"/>
    <property type="match status" value="1"/>
</dbReference>
<feature type="domain" description="ExoI C-terminal" evidence="1">
    <location>
        <begin position="302"/>
        <end position="419"/>
    </location>
</feature>
<dbReference type="InterPro" id="IPR058561">
    <property type="entry name" value="Exonuc_1_C"/>
</dbReference>
<sequence length="419" mass="46959">MLQTAQSQYLFMLPLPLSAPGLRARLGGIAVSRTDAALNPAGENTLLRIKRPPYVLPNPIYLFKQGILPQLFEHGLTEYEFLAELDSLTAPEHVLPVCFGFKYLYYTDALSLRCFKLPQLFKQRDLLDLKVVLQAARLFGTLHQLKAADCASLNGAEKALQLHVNGSKLADRAKGLALLLTALKRSDNAILSFCLKGRAERERRLAQSLQDGRTLIACDGSQFYLLRTMEFAAGASTAKVLRCSPDLSLDVTDLQLCEPQLIAPASILTKERQQRLHLDLEKAQTLLNEAFASGKDAAGEALSVHPAPTLFDKFRARLTDKEFELFLKIGTLNPQLLPRLPLWTSPFFKELYFLYQADNFRESLISAELERYVRFCRTQFARQAGQYMAEAKTAASLLPEDDEQASRLLYDIVNYPSTL</sequence>
<evidence type="ECO:0000259" key="1">
    <source>
        <dbReference type="PROSITE" id="PS51785"/>
    </source>
</evidence>
<gene>
    <name evidence="2" type="ORF">IAB19_04700</name>
</gene>
<dbReference type="AlphaFoldDB" id="A0A9D9DAU5"/>
<dbReference type="GO" id="GO:0006281">
    <property type="term" value="P:DNA repair"/>
    <property type="evidence" value="ECO:0007669"/>
    <property type="project" value="InterPro"/>
</dbReference>
<accession>A0A9D9DAU5</accession>
<comment type="caution">
    <text evidence="2">The sequence shown here is derived from an EMBL/GenBank/DDBJ whole genome shotgun (WGS) entry which is preliminary data.</text>
</comment>
<reference evidence="2" key="2">
    <citation type="journal article" date="2021" name="PeerJ">
        <title>Extensive microbial diversity within the chicken gut microbiome revealed by metagenomics and culture.</title>
        <authorList>
            <person name="Gilroy R."/>
            <person name="Ravi A."/>
            <person name="Getino M."/>
            <person name="Pursley I."/>
            <person name="Horton D.L."/>
            <person name="Alikhan N.F."/>
            <person name="Baker D."/>
            <person name="Gharbi K."/>
            <person name="Hall N."/>
            <person name="Watson M."/>
            <person name="Adriaenssens E.M."/>
            <person name="Foster-Nyarko E."/>
            <person name="Jarju S."/>
            <person name="Secka A."/>
            <person name="Antonio M."/>
            <person name="Oren A."/>
            <person name="Chaudhuri R.R."/>
            <person name="La Ragione R."/>
            <person name="Hildebrand F."/>
            <person name="Pallen M.J."/>
        </authorList>
    </citation>
    <scope>NUCLEOTIDE SEQUENCE</scope>
    <source>
        <strain evidence="2">17213</strain>
    </source>
</reference>
<evidence type="ECO:0000313" key="2">
    <source>
        <dbReference type="EMBL" id="MBO8415663.1"/>
    </source>
</evidence>
<dbReference type="GO" id="GO:0008310">
    <property type="term" value="F:single-stranded DNA 3'-5' DNA exonuclease activity"/>
    <property type="evidence" value="ECO:0007669"/>
    <property type="project" value="InterPro"/>
</dbReference>